<keyword evidence="9" id="KW-0289">Folate biosynthesis</keyword>
<evidence type="ECO:0000256" key="1">
    <source>
        <dbReference type="ARBA" id="ARBA00005051"/>
    </source>
</evidence>
<dbReference type="GO" id="GO:0005524">
    <property type="term" value="F:ATP binding"/>
    <property type="evidence" value="ECO:0007669"/>
    <property type="project" value="UniProtKB-KW"/>
</dbReference>
<dbReference type="Proteomes" id="UP000036951">
    <property type="component" value="Unassembled WGS sequence"/>
</dbReference>
<reference evidence="14 15" key="1">
    <citation type="submission" date="2015-06" db="EMBL/GenBank/DDBJ databases">
        <title>Prevotella sp. 109, sp. nov., a novel member of the family Prevotellaceae isolated from human faeces.</title>
        <authorList>
            <person name="Shkoporov A.N."/>
            <person name="Chaplin A.V."/>
            <person name="Kafarskaia L.I."/>
            <person name="Efimov B.A."/>
        </authorList>
    </citation>
    <scope>NUCLEOTIDE SEQUENCE [LARGE SCALE GENOMIC DNA]</scope>
    <source>
        <strain evidence="14 15">109</strain>
    </source>
</reference>
<evidence type="ECO:0000256" key="7">
    <source>
        <dbReference type="ARBA" id="ARBA00022777"/>
    </source>
</evidence>
<comment type="function">
    <text evidence="10">Catalyzes the transfer of pyrophosphate from adenosine triphosphate (ATP) to 6-hydroxymethyl-7,8-dihydropterin, an enzymatic step in folate biosynthesis pathway.</text>
</comment>
<dbReference type="EC" id="2.7.6.3" evidence="3"/>
<keyword evidence="6" id="KW-0547">Nucleotide-binding</keyword>
<comment type="similarity">
    <text evidence="2">Belongs to the HPPK family.</text>
</comment>
<dbReference type="GO" id="GO:0016301">
    <property type="term" value="F:kinase activity"/>
    <property type="evidence" value="ECO:0007669"/>
    <property type="project" value="UniProtKB-KW"/>
</dbReference>
<evidence type="ECO:0000313" key="14">
    <source>
        <dbReference type="EMBL" id="KOO69750.1"/>
    </source>
</evidence>
<evidence type="ECO:0000256" key="6">
    <source>
        <dbReference type="ARBA" id="ARBA00022741"/>
    </source>
</evidence>
<proteinExistence type="inferred from homology"/>
<evidence type="ECO:0000256" key="9">
    <source>
        <dbReference type="ARBA" id="ARBA00022909"/>
    </source>
</evidence>
<dbReference type="GO" id="GO:0046656">
    <property type="term" value="P:folic acid biosynthetic process"/>
    <property type="evidence" value="ECO:0007669"/>
    <property type="project" value="UniProtKB-KW"/>
</dbReference>
<dbReference type="EMBL" id="LFQU01000001">
    <property type="protein sequence ID" value="KOO69750.1"/>
    <property type="molecule type" value="Genomic_DNA"/>
</dbReference>
<dbReference type="NCBIfam" id="TIGR01498">
    <property type="entry name" value="folK"/>
    <property type="match status" value="1"/>
</dbReference>
<evidence type="ECO:0000256" key="10">
    <source>
        <dbReference type="ARBA" id="ARBA00029409"/>
    </source>
</evidence>
<accession>A0A8E1QZJ1</accession>
<keyword evidence="15" id="KW-1185">Reference proteome</keyword>
<dbReference type="OrthoDB" id="9808041at2"/>
<comment type="caution">
    <text evidence="14">The sequence shown here is derived from an EMBL/GenBank/DDBJ whole genome shotgun (WGS) entry which is preliminary data.</text>
</comment>
<sequence length="135" mass="15418">MHTVYFSLGTNLGDRKHNVRRAVDLIGEHIGRVERVSSLYETEPWGFSSDNMFVNAAVCVSTQLSPRAVLEATQAIERDMGRTVKSVNGQYHDRIIDIDILLYDDVKVDEPDLKIPHPLMHERDFVMKPLREILG</sequence>
<evidence type="ECO:0000259" key="13">
    <source>
        <dbReference type="Pfam" id="PF01288"/>
    </source>
</evidence>
<dbReference type="Pfam" id="PF01288">
    <property type="entry name" value="HPPK"/>
    <property type="match status" value="1"/>
</dbReference>
<protein>
    <recommendedName>
        <fullName evidence="4">2-amino-4-hydroxy-6-hydroxymethyldihydropteridine pyrophosphokinase</fullName>
        <ecNumber evidence="3">2.7.6.3</ecNumber>
    </recommendedName>
    <alternativeName>
        <fullName evidence="11">6-hydroxymethyl-7,8-dihydropterin pyrophosphokinase</fullName>
    </alternativeName>
    <alternativeName>
        <fullName evidence="12">7,8-dihydro-6-hydroxymethylpterin-pyrophosphokinase</fullName>
    </alternativeName>
</protein>
<organism evidence="14 15">
    <name type="scientific">Xylanibacter rarus</name>
    <dbReference type="NCBI Taxonomy" id="1676614"/>
    <lineage>
        <taxon>Bacteria</taxon>
        <taxon>Pseudomonadati</taxon>
        <taxon>Bacteroidota</taxon>
        <taxon>Bacteroidia</taxon>
        <taxon>Bacteroidales</taxon>
        <taxon>Prevotellaceae</taxon>
        <taxon>Xylanibacter</taxon>
    </lineage>
</organism>
<gene>
    <name evidence="14" type="ORF">ACU52_00965</name>
</gene>
<evidence type="ECO:0000256" key="12">
    <source>
        <dbReference type="ARBA" id="ARBA00033413"/>
    </source>
</evidence>
<dbReference type="PANTHER" id="PTHR43071">
    <property type="entry name" value="2-AMINO-4-HYDROXY-6-HYDROXYMETHYLDIHYDROPTERIDINE PYROPHOSPHOKINASE"/>
    <property type="match status" value="1"/>
</dbReference>
<keyword evidence="5" id="KW-0808">Transferase</keyword>
<evidence type="ECO:0000256" key="3">
    <source>
        <dbReference type="ARBA" id="ARBA00013253"/>
    </source>
</evidence>
<dbReference type="Gene3D" id="3.30.70.560">
    <property type="entry name" value="7,8-Dihydro-6-hydroxymethylpterin-pyrophosphokinase HPPK"/>
    <property type="match status" value="1"/>
</dbReference>
<feature type="domain" description="7,8-dihydro-6-hydroxymethylpterin-pyrophosphokinase" evidence="13">
    <location>
        <begin position="5"/>
        <end position="133"/>
    </location>
</feature>
<dbReference type="RefSeq" id="WP_053397399.1">
    <property type="nucleotide sequence ID" value="NZ_DAWBWQ010000010.1"/>
</dbReference>
<dbReference type="GO" id="GO:0046654">
    <property type="term" value="P:tetrahydrofolate biosynthetic process"/>
    <property type="evidence" value="ECO:0007669"/>
    <property type="project" value="UniProtKB-UniPathway"/>
</dbReference>
<evidence type="ECO:0000256" key="11">
    <source>
        <dbReference type="ARBA" id="ARBA00029766"/>
    </source>
</evidence>
<dbReference type="GO" id="GO:0003848">
    <property type="term" value="F:2-amino-4-hydroxy-6-hydroxymethyldihydropteridine diphosphokinase activity"/>
    <property type="evidence" value="ECO:0007669"/>
    <property type="project" value="UniProtKB-EC"/>
</dbReference>
<dbReference type="CDD" id="cd00483">
    <property type="entry name" value="HPPK"/>
    <property type="match status" value="1"/>
</dbReference>
<evidence type="ECO:0000256" key="5">
    <source>
        <dbReference type="ARBA" id="ARBA00022679"/>
    </source>
</evidence>
<keyword evidence="8" id="KW-0067">ATP-binding</keyword>
<dbReference type="UniPathway" id="UPA00077">
    <property type="reaction ID" value="UER00155"/>
</dbReference>
<dbReference type="InterPro" id="IPR000550">
    <property type="entry name" value="Hppk"/>
</dbReference>
<dbReference type="InterPro" id="IPR035907">
    <property type="entry name" value="Hppk_sf"/>
</dbReference>
<comment type="pathway">
    <text evidence="1">Cofactor biosynthesis; tetrahydrofolate biosynthesis; 2-amino-4-hydroxy-6-hydroxymethyl-7,8-dihydropteridine diphosphate from 7,8-dihydroneopterin triphosphate: step 4/4.</text>
</comment>
<evidence type="ECO:0000256" key="2">
    <source>
        <dbReference type="ARBA" id="ARBA00005810"/>
    </source>
</evidence>
<evidence type="ECO:0000313" key="15">
    <source>
        <dbReference type="Proteomes" id="UP000036951"/>
    </source>
</evidence>
<evidence type="ECO:0000256" key="4">
    <source>
        <dbReference type="ARBA" id="ARBA00016218"/>
    </source>
</evidence>
<keyword evidence="7 14" id="KW-0418">Kinase</keyword>
<name>A0A8E1QZJ1_9BACT</name>
<evidence type="ECO:0000256" key="8">
    <source>
        <dbReference type="ARBA" id="ARBA00022840"/>
    </source>
</evidence>
<dbReference type="AlphaFoldDB" id="A0A8E1QZJ1"/>
<dbReference type="SUPFAM" id="SSF55083">
    <property type="entry name" value="6-hydroxymethyl-7,8-dihydropterin pyrophosphokinase, HPPK"/>
    <property type="match status" value="1"/>
</dbReference>
<dbReference type="PANTHER" id="PTHR43071:SF1">
    <property type="entry name" value="2-AMINO-4-HYDROXY-6-HYDROXYMETHYLDIHYDROPTERIDINE PYROPHOSPHOKINASE"/>
    <property type="match status" value="1"/>
</dbReference>